<keyword evidence="1" id="KW-1133">Transmembrane helix</keyword>
<evidence type="ECO:0000256" key="1">
    <source>
        <dbReference type="SAM" id="Phobius"/>
    </source>
</evidence>
<protein>
    <submittedName>
        <fullName evidence="2">Uncharacterized protein</fullName>
    </submittedName>
</protein>
<dbReference type="Proteomes" id="UP000636960">
    <property type="component" value="Unassembled WGS sequence"/>
</dbReference>
<keyword evidence="3" id="KW-1185">Reference proteome</keyword>
<dbReference type="RefSeq" id="WP_203788421.1">
    <property type="nucleotide sequence ID" value="NZ_BOMV01000083.1"/>
</dbReference>
<proteinExistence type="predicted"/>
<dbReference type="AlphaFoldDB" id="A0A919K431"/>
<evidence type="ECO:0000313" key="2">
    <source>
        <dbReference type="EMBL" id="GIF00532.1"/>
    </source>
</evidence>
<comment type="caution">
    <text evidence="2">The sequence shown here is derived from an EMBL/GenBank/DDBJ whole genome shotgun (WGS) entry which is preliminary data.</text>
</comment>
<gene>
    <name evidence="2" type="ORF">Ari01nite_79960</name>
</gene>
<reference evidence="2" key="1">
    <citation type="submission" date="2021-01" db="EMBL/GenBank/DDBJ databases">
        <title>Whole genome shotgun sequence of Actinoplanes rishiriensis NBRC 108556.</title>
        <authorList>
            <person name="Komaki H."/>
            <person name="Tamura T."/>
        </authorList>
    </citation>
    <scope>NUCLEOTIDE SEQUENCE</scope>
    <source>
        <strain evidence="2">NBRC 108556</strain>
    </source>
</reference>
<accession>A0A919K431</accession>
<evidence type="ECO:0000313" key="3">
    <source>
        <dbReference type="Proteomes" id="UP000636960"/>
    </source>
</evidence>
<keyword evidence="1" id="KW-0472">Membrane</keyword>
<dbReference type="EMBL" id="BOMV01000083">
    <property type="protein sequence ID" value="GIF00532.1"/>
    <property type="molecule type" value="Genomic_DNA"/>
</dbReference>
<keyword evidence="1" id="KW-0812">Transmembrane</keyword>
<name>A0A919K431_9ACTN</name>
<organism evidence="2 3">
    <name type="scientific">Paractinoplanes rishiriensis</name>
    <dbReference type="NCBI Taxonomy" id="1050105"/>
    <lineage>
        <taxon>Bacteria</taxon>
        <taxon>Bacillati</taxon>
        <taxon>Actinomycetota</taxon>
        <taxon>Actinomycetes</taxon>
        <taxon>Micromonosporales</taxon>
        <taxon>Micromonosporaceae</taxon>
        <taxon>Paractinoplanes</taxon>
    </lineage>
</organism>
<feature type="transmembrane region" description="Helical" evidence="1">
    <location>
        <begin position="20"/>
        <end position="44"/>
    </location>
</feature>
<sequence length="48" mass="5042">MGRAESGQPLSRQDEDEDGGLGQTLLVGGLILVFLIALAGLLYLTLLN</sequence>